<keyword evidence="3" id="KW-1185">Reference proteome</keyword>
<dbReference type="RefSeq" id="WP_369338990.1">
    <property type="nucleotide sequence ID" value="NZ_JBFYGN010000014.1"/>
</dbReference>
<evidence type="ECO:0000313" key="2">
    <source>
        <dbReference type="EMBL" id="MEX8193795.1"/>
    </source>
</evidence>
<reference evidence="2 3" key="1">
    <citation type="journal article" date="2013" name="Int. J. Syst. Evol. Microbiol.">
        <title>Comamonas guangdongensis sp. nov., isolated from subterranean forest sediment, and emended description of the genus Comamonas.</title>
        <authorList>
            <person name="Zhang J."/>
            <person name="Wang Y."/>
            <person name="Zhou S."/>
            <person name="Wu C."/>
            <person name="He J."/>
            <person name="Li F."/>
        </authorList>
    </citation>
    <scope>NUCLEOTIDE SEQUENCE [LARGE SCALE GENOMIC DNA]</scope>
    <source>
        <strain evidence="2 3">CCTCC AB2011133</strain>
    </source>
</reference>
<name>A0ABV3ZW65_9BURK</name>
<dbReference type="EMBL" id="JBFYGN010000014">
    <property type="protein sequence ID" value="MEX8193795.1"/>
    <property type="molecule type" value="Genomic_DNA"/>
</dbReference>
<sequence>MLQARESAAPALLAAALWAMLASLAQAQPMEAAKIPPMREQGALQYSCGGIGLDESTAMRAAISDYPLSLLFTDKDGEYQADIAVEIKGAKDSYRFQAGGPVCLLRLPEGAYTLQATTLDGQTQSLQMHVDKGQHLLELRF</sequence>
<feature type="signal peptide" evidence="1">
    <location>
        <begin position="1"/>
        <end position="27"/>
    </location>
</feature>
<accession>A0ABV3ZW65</accession>
<organism evidence="2 3">
    <name type="scientific">Comamonas guangdongensis</name>
    <dbReference type="NCBI Taxonomy" id="510515"/>
    <lineage>
        <taxon>Bacteria</taxon>
        <taxon>Pseudomonadati</taxon>
        <taxon>Pseudomonadota</taxon>
        <taxon>Betaproteobacteria</taxon>
        <taxon>Burkholderiales</taxon>
        <taxon>Comamonadaceae</taxon>
        <taxon>Comamonas</taxon>
    </lineage>
</organism>
<comment type="caution">
    <text evidence="2">The sequence shown here is derived from an EMBL/GenBank/DDBJ whole genome shotgun (WGS) entry which is preliminary data.</text>
</comment>
<feature type="chain" id="PRO_5045257338" description="Carboxypeptidase regulatory-like domain-containing protein" evidence="1">
    <location>
        <begin position="28"/>
        <end position="141"/>
    </location>
</feature>
<dbReference type="Proteomes" id="UP001561046">
    <property type="component" value="Unassembled WGS sequence"/>
</dbReference>
<evidence type="ECO:0008006" key="4">
    <source>
        <dbReference type="Google" id="ProtNLM"/>
    </source>
</evidence>
<evidence type="ECO:0000256" key="1">
    <source>
        <dbReference type="SAM" id="SignalP"/>
    </source>
</evidence>
<keyword evidence="1" id="KW-0732">Signal</keyword>
<evidence type="ECO:0000313" key="3">
    <source>
        <dbReference type="Proteomes" id="UP001561046"/>
    </source>
</evidence>
<proteinExistence type="predicted"/>
<protein>
    <recommendedName>
        <fullName evidence="4">Carboxypeptidase regulatory-like domain-containing protein</fullName>
    </recommendedName>
</protein>
<gene>
    <name evidence="2" type="ORF">AB6724_13200</name>
</gene>